<dbReference type="AlphaFoldDB" id="A0A2H0LWE4"/>
<name>A0A2H0LWE4_9BACT</name>
<dbReference type="Gene3D" id="3.40.640.10">
    <property type="entry name" value="Type I PLP-dependent aspartate aminotransferase-like (Major domain)"/>
    <property type="match status" value="1"/>
</dbReference>
<evidence type="ECO:0000256" key="4">
    <source>
        <dbReference type="PIRSR" id="PIRSR000390-2"/>
    </source>
</evidence>
<gene>
    <name evidence="6" type="ORF">COV72_06685</name>
</gene>
<dbReference type="CDD" id="cd00616">
    <property type="entry name" value="AHBA_syn"/>
    <property type="match status" value="1"/>
</dbReference>
<dbReference type="GO" id="GO:0030170">
    <property type="term" value="F:pyridoxal phosphate binding"/>
    <property type="evidence" value="ECO:0007669"/>
    <property type="project" value="TreeGrafter"/>
</dbReference>
<organism evidence="6 7">
    <name type="scientific">Candidatus Ghiorseimicrobium undicola</name>
    <dbReference type="NCBI Taxonomy" id="1974746"/>
    <lineage>
        <taxon>Bacteria</taxon>
        <taxon>Pseudomonadati</taxon>
        <taxon>Candidatus Omnitrophota</taxon>
        <taxon>Candidatus Ghiorseimicrobium</taxon>
    </lineage>
</organism>
<dbReference type="EMBL" id="PCWA01000089">
    <property type="protein sequence ID" value="PIQ88743.1"/>
    <property type="molecule type" value="Genomic_DNA"/>
</dbReference>
<sequence>MFRNLIAPFEDYSQENDFFITKIIRNIEKVLELKSEHEHEKYIESFEKAFAEYNGSKYAIAVNSGTAALELALKASGIKENDEVILPSYTYISSALAVSNIGAIPKFVDIKHATLTIDPYKIQENINNKTKALMPVHIHGNPCEIDKIMEIARKNSLAVIEDCSHAHGAEYGNKKVGNFGIGCFSCHSSKIFSGMGNSGLITINNAKIYDTIKKMTYVKNNPELILSKRTPCKIDVMQTAILGAKLPYLEKIISRRRKIAYEYMKNMPTDIFYQKEEKKSRHVYRDFIILSKNREKIKARLHENSIQAKIRYNFPLHLTEYYRYLGYKDGDLPVVEKVLKKALWLPISYAMPERKIAYICDLITKYMHEYNSK</sequence>
<dbReference type="Gene3D" id="3.90.1150.10">
    <property type="entry name" value="Aspartate Aminotransferase, domain 1"/>
    <property type="match status" value="1"/>
</dbReference>
<protein>
    <submittedName>
        <fullName evidence="6">Transcriptional regulator</fullName>
    </submittedName>
</protein>
<dbReference type="Proteomes" id="UP000229641">
    <property type="component" value="Unassembled WGS sequence"/>
</dbReference>
<proteinExistence type="inferred from homology"/>
<reference evidence="6 7" key="1">
    <citation type="submission" date="2017-09" db="EMBL/GenBank/DDBJ databases">
        <title>Depth-based differentiation of microbial function through sediment-hosted aquifers and enrichment of novel symbionts in the deep terrestrial subsurface.</title>
        <authorList>
            <person name="Probst A.J."/>
            <person name="Ladd B."/>
            <person name="Jarett J.K."/>
            <person name="Geller-Mcgrath D.E."/>
            <person name="Sieber C.M."/>
            <person name="Emerson J.B."/>
            <person name="Anantharaman K."/>
            <person name="Thomas B.C."/>
            <person name="Malmstrom R."/>
            <person name="Stieglmeier M."/>
            <person name="Klingl A."/>
            <person name="Woyke T."/>
            <person name="Ryan C.M."/>
            <person name="Banfield J.F."/>
        </authorList>
    </citation>
    <scope>NUCLEOTIDE SEQUENCE [LARGE SCALE GENOMIC DNA]</scope>
    <source>
        <strain evidence="6">CG11_big_fil_rev_8_21_14_0_20_42_13</strain>
    </source>
</reference>
<dbReference type="PANTHER" id="PTHR30244:SF36">
    <property type="entry name" value="3-OXO-GLUCOSE-6-PHOSPHATE:GLUTAMATE AMINOTRANSFERASE"/>
    <property type="match status" value="1"/>
</dbReference>
<dbReference type="GO" id="GO:0000271">
    <property type="term" value="P:polysaccharide biosynthetic process"/>
    <property type="evidence" value="ECO:0007669"/>
    <property type="project" value="TreeGrafter"/>
</dbReference>
<dbReference type="InterPro" id="IPR015421">
    <property type="entry name" value="PyrdxlP-dep_Trfase_major"/>
</dbReference>
<dbReference type="PIRSF" id="PIRSF000390">
    <property type="entry name" value="PLP_StrS"/>
    <property type="match status" value="1"/>
</dbReference>
<feature type="active site" description="Proton acceptor" evidence="3">
    <location>
        <position position="190"/>
    </location>
</feature>
<dbReference type="Pfam" id="PF01041">
    <property type="entry name" value="DegT_DnrJ_EryC1"/>
    <property type="match status" value="1"/>
</dbReference>
<evidence type="ECO:0000313" key="6">
    <source>
        <dbReference type="EMBL" id="PIQ88743.1"/>
    </source>
</evidence>
<dbReference type="InterPro" id="IPR000653">
    <property type="entry name" value="DegT/StrS_aminotransferase"/>
</dbReference>
<keyword evidence="1 4" id="KW-0663">Pyridoxal phosphate</keyword>
<evidence type="ECO:0000256" key="1">
    <source>
        <dbReference type="ARBA" id="ARBA00022898"/>
    </source>
</evidence>
<evidence type="ECO:0000256" key="5">
    <source>
        <dbReference type="RuleBase" id="RU004508"/>
    </source>
</evidence>
<evidence type="ECO:0000256" key="2">
    <source>
        <dbReference type="ARBA" id="ARBA00037999"/>
    </source>
</evidence>
<comment type="similarity">
    <text evidence="2 5">Belongs to the DegT/DnrJ/EryC1 family.</text>
</comment>
<feature type="modified residue" description="N6-(pyridoxal phosphate)lysine" evidence="4">
    <location>
        <position position="190"/>
    </location>
</feature>
<dbReference type="InterPro" id="IPR015424">
    <property type="entry name" value="PyrdxlP-dep_Trfase"/>
</dbReference>
<dbReference type="SUPFAM" id="SSF53383">
    <property type="entry name" value="PLP-dependent transferases"/>
    <property type="match status" value="1"/>
</dbReference>
<dbReference type="InterPro" id="IPR015422">
    <property type="entry name" value="PyrdxlP-dep_Trfase_small"/>
</dbReference>
<dbReference type="GO" id="GO:0008483">
    <property type="term" value="F:transaminase activity"/>
    <property type="evidence" value="ECO:0007669"/>
    <property type="project" value="TreeGrafter"/>
</dbReference>
<evidence type="ECO:0000313" key="7">
    <source>
        <dbReference type="Proteomes" id="UP000229641"/>
    </source>
</evidence>
<comment type="caution">
    <text evidence="6">The sequence shown here is derived from an EMBL/GenBank/DDBJ whole genome shotgun (WGS) entry which is preliminary data.</text>
</comment>
<accession>A0A2H0LWE4</accession>
<evidence type="ECO:0000256" key="3">
    <source>
        <dbReference type="PIRSR" id="PIRSR000390-1"/>
    </source>
</evidence>
<dbReference type="PANTHER" id="PTHR30244">
    <property type="entry name" value="TRANSAMINASE"/>
    <property type="match status" value="1"/>
</dbReference>